<protein>
    <submittedName>
        <fullName evidence="2">AMT1-1 protein</fullName>
    </submittedName>
</protein>
<keyword evidence="3" id="KW-1185">Reference proteome</keyword>
<keyword evidence="1" id="KW-0812">Transmembrane</keyword>
<evidence type="ECO:0000256" key="1">
    <source>
        <dbReference type="SAM" id="Phobius"/>
    </source>
</evidence>
<dbReference type="OrthoDB" id="455095at2759"/>
<evidence type="ECO:0000313" key="3">
    <source>
        <dbReference type="Proteomes" id="UP000601435"/>
    </source>
</evidence>
<keyword evidence="1" id="KW-0472">Membrane</keyword>
<accession>A0A813B520</accession>
<feature type="transmembrane region" description="Helical" evidence="1">
    <location>
        <begin position="145"/>
        <end position="162"/>
    </location>
</feature>
<organism evidence="2 3">
    <name type="scientific">Symbiodinium necroappetens</name>
    <dbReference type="NCBI Taxonomy" id="1628268"/>
    <lineage>
        <taxon>Eukaryota</taxon>
        <taxon>Sar</taxon>
        <taxon>Alveolata</taxon>
        <taxon>Dinophyceae</taxon>
        <taxon>Suessiales</taxon>
        <taxon>Symbiodiniaceae</taxon>
        <taxon>Symbiodinium</taxon>
    </lineage>
</organism>
<feature type="non-terminal residue" evidence="2">
    <location>
        <position position="163"/>
    </location>
</feature>
<dbReference type="AlphaFoldDB" id="A0A813B520"/>
<evidence type="ECO:0000313" key="2">
    <source>
        <dbReference type="EMBL" id="CAE7892929.1"/>
    </source>
</evidence>
<sequence>MPQNLGFLFTKITPEQMIYMWNVLTAIFFTQVLMVIGYCAALACFPDFWWHHASTVDLLIQGEFGWDPEEFHYALQQWAGPWGSNWYKYLLTVPFIPVIHFFGLNDTGSLFALEWWMHFPDQGAGGKCNKEFWSKWVPRRIKHNAFVLALWTCVWMLGTYPLG</sequence>
<comment type="caution">
    <text evidence="2">The sequence shown here is derived from an EMBL/GenBank/DDBJ whole genome shotgun (WGS) entry which is preliminary data.</text>
</comment>
<dbReference type="EMBL" id="CAJNJA010067816">
    <property type="protein sequence ID" value="CAE7892929.1"/>
    <property type="molecule type" value="Genomic_DNA"/>
</dbReference>
<dbReference type="Proteomes" id="UP000601435">
    <property type="component" value="Unassembled WGS sequence"/>
</dbReference>
<feature type="transmembrane region" description="Helical" evidence="1">
    <location>
        <begin position="20"/>
        <end position="45"/>
    </location>
</feature>
<keyword evidence="1" id="KW-1133">Transmembrane helix</keyword>
<reference evidence="2" key="1">
    <citation type="submission" date="2021-02" db="EMBL/GenBank/DDBJ databases">
        <authorList>
            <person name="Dougan E. K."/>
            <person name="Rhodes N."/>
            <person name="Thang M."/>
            <person name="Chan C."/>
        </authorList>
    </citation>
    <scope>NUCLEOTIDE SEQUENCE</scope>
</reference>
<proteinExistence type="predicted"/>
<name>A0A813B520_9DINO</name>
<gene>
    <name evidence="2" type="primary">AMT1-1</name>
    <name evidence="2" type="ORF">SNEC2469_LOCUS29771</name>
</gene>